<evidence type="ECO:0000313" key="2">
    <source>
        <dbReference type="EMBL" id="KAF9578702.1"/>
    </source>
</evidence>
<feature type="region of interest" description="Disordered" evidence="1">
    <location>
        <begin position="1"/>
        <end position="49"/>
    </location>
</feature>
<accession>A0A9P6FNW1</accession>
<feature type="compositionally biased region" description="Acidic residues" evidence="1">
    <location>
        <begin position="1"/>
        <end position="17"/>
    </location>
</feature>
<comment type="caution">
    <text evidence="2">The sequence shown here is derived from an EMBL/GenBank/DDBJ whole genome shotgun (WGS) entry which is preliminary data.</text>
</comment>
<proteinExistence type="predicted"/>
<dbReference type="Proteomes" id="UP000780801">
    <property type="component" value="Unassembled WGS sequence"/>
</dbReference>
<feature type="non-terminal residue" evidence="2">
    <location>
        <position position="1"/>
    </location>
</feature>
<evidence type="ECO:0000256" key="1">
    <source>
        <dbReference type="SAM" id="MobiDB-lite"/>
    </source>
</evidence>
<evidence type="ECO:0000313" key="3">
    <source>
        <dbReference type="Proteomes" id="UP000780801"/>
    </source>
</evidence>
<gene>
    <name evidence="2" type="ORF">BGW38_005383</name>
</gene>
<dbReference type="EMBL" id="JAABOA010003410">
    <property type="protein sequence ID" value="KAF9578702.1"/>
    <property type="molecule type" value="Genomic_DNA"/>
</dbReference>
<sequence>MEGADCEYEEEITDEEGDAGHKGSDSEDSDPEDEVQTQMSEEDVSQITESLKGTIGSIVEKTRVIADAEIDRLGRKAIYVPVSAET</sequence>
<reference evidence="2" key="1">
    <citation type="journal article" date="2020" name="Fungal Divers.">
        <title>Resolving the Mortierellaceae phylogeny through synthesis of multi-gene phylogenetics and phylogenomics.</title>
        <authorList>
            <person name="Vandepol N."/>
            <person name="Liber J."/>
            <person name="Desiro A."/>
            <person name="Na H."/>
            <person name="Kennedy M."/>
            <person name="Barry K."/>
            <person name="Grigoriev I.V."/>
            <person name="Miller A.N."/>
            <person name="O'Donnell K."/>
            <person name="Stajich J.E."/>
            <person name="Bonito G."/>
        </authorList>
    </citation>
    <scope>NUCLEOTIDE SEQUENCE</scope>
    <source>
        <strain evidence="2">KOD1015</strain>
    </source>
</reference>
<name>A0A9P6FNW1_9FUNG</name>
<keyword evidence="3" id="KW-1185">Reference proteome</keyword>
<protein>
    <submittedName>
        <fullName evidence="2">Uncharacterized protein</fullName>
    </submittedName>
</protein>
<organism evidence="2 3">
    <name type="scientific">Lunasporangiospora selenospora</name>
    <dbReference type="NCBI Taxonomy" id="979761"/>
    <lineage>
        <taxon>Eukaryota</taxon>
        <taxon>Fungi</taxon>
        <taxon>Fungi incertae sedis</taxon>
        <taxon>Mucoromycota</taxon>
        <taxon>Mortierellomycotina</taxon>
        <taxon>Mortierellomycetes</taxon>
        <taxon>Mortierellales</taxon>
        <taxon>Mortierellaceae</taxon>
        <taxon>Lunasporangiospora</taxon>
    </lineage>
</organism>
<feature type="compositionally biased region" description="Acidic residues" evidence="1">
    <location>
        <begin position="26"/>
        <end position="44"/>
    </location>
</feature>
<dbReference type="AlphaFoldDB" id="A0A9P6FNW1"/>